<dbReference type="VEuPathDB" id="VectorBase:AATE017912"/>
<comment type="function">
    <text evidence="8">Membrane-associated protein that warps the membrane surface to access and bind aromatic isoprenes with high specificity, including ubiquinone (CoQ) isoprene intermediates and presents them directly to COQ7, therefore facilitating the COQ7-mediated hydroxylase step. Participates in the biosynthesis of coenzyme Q, also named ubiquinone, an essential lipid-soluble electron transporter for aerobic cellular respiration.</text>
</comment>
<reference evidence="12" key="1">
    <citation type="submission" date="2022-08" db="UniProtKB">
        <authorList>
            <consortium name="EnsemblMetazoa"/>
        </authorList>
    </citation>
    <scope>IDENTIFICATION</scope>
    <source>
        <strain evidence="12">EBRO</strain>
    </source>
</reference>
<dbReference type="Pfam" id="PF08568">
    <property type="entry name" value="Kinetochor_Ybp2"/>
    <property type="match status" value="1"/>
</dbReference>
<evidence type="ECO:0000313" key="12">
    <source>
        <dbReference type="EnsemblMetazoa" id="AATE017912-PA.1"/>
    </source>
</evidence>
<sequence>MLLRVFLEAGEYKSALDIIADPANDTMIKVQTMDLIALIAGNLSDDNAEKKPDLYSTSETLLNRLAQKCTPQEVLFELIEKLGAAPSDEVFTSLLKVAQVAILRLPAKNARCIEWVFTTVMEYLDRIPLPEAVDKDMEEQEEILLENDEAIRRLLQLYLTLQLFLEPIAKHLGQPGVNIFFDASLTQKNALICFVLMLMGKLFPLLHLQRTEQPRKMNRRRPLPASKSYSIQVAEDMAGLILLLVKDPLYLLSYGEKRTIFGRNRNINAVRRRDQYDDDEENSSGNDCFLNNEKYKAEGLAMLYYLLLGEELLPASAPQVYEPRYILEMGLYYVVQLLSSERTLVYFKGIRLTQSLLKRLIGIQLTPRDLDAQIHSTFCERFIRALERSGSVRNREVGLSVLTQYIYAFDDEGRYTIIAYMLKKFDDDSVRSFAISCYKNLVCDAIRHKEPETPLSRWYTGEVLKEMLTKHVCVLKHGVKTDLLDNSYSITSALAALWVLLKTDQANRSHIWDYFDSLEKHFLQALRTALDLSRAHYQNELKATVDGNDQQSSLEPTSEISVCTLNGELPPVLTKDKKIELCKQMLLRLDMLDFNLARLNERKEQEYAKQQQQQADATSSTGSPTEAFASSSSGEKEPIDPDVERTKEMILDAALAFVQSHGWSKQAIAAGAEAANYPSVSHGLFPRGGIELVHHFYKQCNLKLIDYLKQQTVDVEKVPNPSEFARKAIEFRLRLLEPYLKYWPQALGLMTLPPNAPHSLANMLTLVDDICYYAGDRSVDFNWYTRRIGLACIYKTTELYMLQDSSAGFEKTWKFLERRMEEASLVHEFLVKSEGATHQLQNAVGSAFTTARNILGLNFDRR</sequence>
<evidence type="ECO:0000256" key="7">
    <source>
        <dbReference type="ARBA" id="ARBA00023128"/>
    </source>
</evidence>
<evidence type="ECO:0000256" key="3">
    <source>
        <dbReference type="ARBA" id="ARBA00010766"/>
    </source>
</evidence>
<dbReference type="GO" id="GO:0055105">
    <property type="term" value="F:ubiquitin-protein transferase inhibitor activity"/>
    <property type="evidence" value="ECO:0007669"/>
    <property type="project" value="TreeGrafter"/>
</dbReference>
<comment type="similarity">
    <text evidence="3">Belongs to the COQ9 family.</text>
</comment>
<name>A0A182JGZ1_ANOAO</name>
<dbReference type="InterPro" id="IPR019516">
    <property type="entry name" value="Glomulin/ALF4"/>
</dbReference>
<dbReference type="InterPro" id="IPR016024">
    <property type="entry name" value="ARM-type_fold"/>
</dbReference>
<evidence type="ECO:0000259" key="10">
    <source>
        <dbReference type="Pfam" id="PF08511"/>
    </source>
</evidence>
<dbReference type="Pfam" id="PF08511">
    <property type="entry name" value="COQ9"/>
    <property type="match status" value="1"/>
</dbReference>
<dbReference type="InterPro" id="IPR013877">
    <property type="entry name" value="YAP-bd/ALF4/Glomulin"/>
</dbReference>
<feature type="compositionally biased region" description="Polar residues" evidence="9">
    <location>
        <begin position="616"/>
        <end position="633"/>
    </location>
</feature>
<dbReference type="InterPro" id="IPR013718">
    <property type="entry name" value="COQ9_C"/>
</dbReference>
<dbReference type="NCBIfam" id="TIGR02396">
    <property type="entry name" value="diverge_rpsU"/>
    <property type="match status" value="1"/>
</dbReference>
<dbReference type="InterPro" id="IPR048674">
    <property type="entry name" value="COQ9_HTH"/>
</dbReference>
<feature type="domain" description="Ubiquinone biosynthesis protein COQ9 HTH" evidence="11">
    <location>
        <begin position="647"/>
        <end position="673"/>
    </location>
</feature>
<evidence type="ECO:0000259" key="11">
    <source>
        <dbReference type="Pfam" id="PF21392"/>
    </source>
</evidence>
<comment type="pathway">
    <text evidence="2">Cofactor biosynthesis; ubiquinone biosynthesis.</text>
</comment>
<dbReference type="PANTHER" id="PTHR15430:SF1">
    <property type="entry name" value="GLOMULIN"/>
    <property type="match status" value="1"/>
</dbReference>
<dbReference type="AlphaFoldDB" id="A0A182JGZ1"/>
<evidence type="ECO:0000256" key="1">
    <source>
        <dbReference type="ARBA" id="ARBA00004173"/>
    </source>
</evidence>
<dbReference type="EnsemblMetazoa" id="AATE017912-RA">
    <property type="protein sequence ID" value="AATE017912-PA.1"/>
    <property type="gene ID" value="AATE017912"/>
</dbReference>
<dbReference type="GO" id="GO:0006744">
    <property type="term" value="P:ubiquinone biosynthetic process"/>
    <property type="evidence" value="ECO:0007669"/>
    <property type="project" value="UniProtKB-KW"/>
</dbReference>
<keyword evidence="5" id="KW-0809">Transit peptide</keyword>
<evidence type="ECO:0000256" key="6">
    <source>
        <dbReference type="ARBA" id="ARBA00023121"/>
    </source>
</evidence>
<dbReference type="STRING" id="41427.A0A182JGZ1"/>
<proteinExistence type="inferred from homology"/>
<dbReference type="PANTHER" id="PTHR15430">
    <property type="entry name" value="GLOMULIN"/>
    <property type="match status" value="1"/>
</dbReference>
<evidence type="ECO:0000256" key="5">
    <source>
        <dbReference type="ARBA" id="ARBA00022946"/>
    </source>
</evidence>
<dbReference type="FunFam" id="1.10.357.10:FF:000004">
    <property type="entry name" value="Ubiquinone biosynthesis protein COQ9, mitochondrial"/>
    <property type="match status" value="1"/>
</dbReference>
<dbReference type="SUPFAM" id="SSF48371">
    <property type="entry name" value="ARM repeat"/>
    <property type="match status" value="1"/>
</dbReference>
<keyword evidence="7" id="KW-0496">Mitochondrion</keyword>
<evidence type="ECO:0000256" key="8">
    <source>
        <dbReference type="ARBA" id="ARBA00058104"/>
    </source>
</evidence>
<evidence type="ECO:0000256" key="9">
    <source>
        <dbReference type="SAM" id="MobiDB-lite"/>
    </source>
</evidence>
<comment type="subcellular location">
    <subcellularLocation>
        <location evidence="1">Mitochondrion</location>
    </subcellularLocation>
</comment>
<evidence type="ECO:0000256" key="4">
    <source>
        <dbReference type="ARBA" id="ARBA00022688"/>
    </source>
</evidence>
<feature type="domain" description="COQ9 C-terminal" evidence="10">
    <location>
        <begin position="756"/>
        <end position="824"/>
    </location>
</feature>
<dbReference type="GO" id="GO:0005739">
    <property type="term" value="C:mitochondrion"/>
    <property type="evidence" value="ECO:0007669"/>
    <property type="project" value="UniProtKB-SubCell"/>
</dbReference>
<accession>A0A182JGZ1</accession>
<organism evidence="12">
    <name type="scientific">Anopheles atroparvus</name>
    <name type="common">European mosquito</name>
    <dbReference type="NCBI Taxonomy" id="41427"/>
    <lineage>
        <taxon>Eukaryota</taxon>
        <taxon>Metazoa</taxon>
        <taxon>Ecdysozoa</taxon>
        <taxon>Arthropoda</taxon>
        <taxon>Hexapoda</taxon>
        <taxon>Insecta</taxon>
        <taxon>Pterygota</taxon>
        <taxon>Neoptera</taxon>
        <taxon>Endopterygota</taxon>
        <taxon>Diptera</taxon>
        <taxon>Nematocera</taxon>
        <taxon>Culicoidea</taxon>
        <taxon>Culicidae</taxon>
        <taxon>Anophelinae</taxon>
        <taxon>Anopheles</taxon>
    </lineage>
</organism>
<protein>
    <submittedName>
        <fullName evidence="12">Uncharacterized protein</fullName>
    </submittedName>
</protein>
<dbReference type="InterPro" id="IPR012762">
    <property type="entry name" value="Ubiq_biosynth_COQ9"/>
</dbReference>
<keyword evidence="4" id="KW-0831">Ubiquinone biosynthesis</keyword>
<evidence type="ECO:0000256" key="2">
    <source>
        <dbReference type="ARBA" id="ARBA00004749"/>
    </source>
</evidence>
<dbReference type="Pfam" id="PF21392">
    <property type="entry name" value="COQ9_N"/>
    <property type="match status" value="1"/>
</dbReference>
<dbReference type="Gene3D" id="1.10.357.10">
    <property type="entry name" value="Tetracycline Repressor, domain 2"/>
    <property type="match status" value="1"/>
</dbReference>
<keyword evidence="6" id="KW-0446">Lipid-binding</keyword>
<dbReference type="GO" id="GO:0008289">
    <property type="term" value="F:lipid binding"/>
    <property type="evidence" value="ECO:0007669"/>
    <property type="project" value="UniProtKB-KW"/>
</dbReference>
<feature type="region of interest" description="Disordered" evidence="9">
    <location>
        <begin position="605"/>
        <end position="640"/>
    </location>
</feature>